<comment type="similarity">
    <text evidence="2">Belongs to the GtrA family.</text>
</comment>
<reference evidence="8 9" key="1">
    <citation type="submission" date="2017-09" db="EMBL/GenBank/DDBJ databases">
        <title>The draft genome sequences of Marinobacter guineae M3B.</title>
        <authorList>
            <person name="Cao J."/>
        </authorList>
    </citation>
    <scope>NUCLEOTIDE SEQUENCE [LARGE SCALE GENOMIC DNA]</scope>
    <source>
        <strain evidence="8 9">M3B</strain>
    </source>
</reference>
<dbReference type="AlphaFoldDB" id="A0A2G1VGL9"/>
<comment type="caution">
    <text evidence="8">The sequence shown here is derived from an EMBL/GenBank/DDBJ whole genome shotgun (WGS) entry which is preliminary data.</text>
</comment>
<proteinExistence type="inferred from homology"/>
<organism evidence="8 9">
    <name type="scientific">Marinobacter guineae</name>
    <dbReference type="NCBI Taxonomy" id="432303"/>
    <lineage>
        <taxon>Bacteria</taxon>
        <taxon>Pseudomonadati</taxon>
        <taxon>Pseudomonadota</taxon>
        <taxon>Gammaproteobacteria</taxon>
        <taxon>Pseudomonadales</taxon>
        <taxon>Marinobacteraceae</taxon>
        <taxon>Marinobacter</taxon>
    </lineage>
</organism>
<evidence type="ECO:0000256" key="2">
    <source>
        <dbReference type="ARBA" id="ARBA00009399"/>
    </source>
</evidence>
<evidence type="ECO:0000313" key="9">
    <source>
        <dbReference type="Proteomes" id="UP000229044"/>
    </source>
</evidence>
<evidence type="ECO:0000256" key="4">
    <source>
        <dbReference type="ARBA" id="ARBA00022989"/>
    </source>
</evidence>
<keyword evidence="4 6" id="KW-1133">Transmembrane helix</keyword>
<evidence type="ECO:0000256" key="5">
    <source>
        <dbReference type="ARBA" id="ARBA00023136"/>
    </source>
</evidence>
<feature type="transmembrane region" description="Helical" evidence="6">
    <location>
        <begin position="42"/>
        <end position="60"/>
    </location>
</feature>
<evidence type="ECO:0000259" key="7">
    <source>
        <dbReference type="Pfam" id="PF04138"/>
    </source>
</evidence>
<dbReference type="RefSeq" id="WP_099618026.1">
    <property type="nucleotide sequence ID" value="NZ_KZ319340.1"/>
</dbReference>
<evidence type="ECO:0000256" key="3">
    <source>
        <dbReference type="ARBA" id="ARBA00022692"/>
    </source>
</evidence>
<dbReference type="Pfam" id="PF04138">
    <property type="entry name" value="GtrA_DPMS_TM"/>
    <property type="match status" value="1"/>
</dbReference>
<dbReference type="GO" id="GO:0005886">
    <property type="term" value="C:plasma membrane"/>
    <property type="evidence" value="ECO:0007669"/>
    <property type="project" value="TreeGrafter"/>
</dbReference>
<evidence type="ECO:0000313" key="8">
    <source>
        <dbReference type="EMBL" id="PHQ25928.1"/>
    </source>
</evidence>
<feature type="transmembrane region" description="Helical" evidence="6">
    <location>
        <begin position="105"/>
        <end position="123"/>
    </location>
</feature>
<comment type="subcellular location">
    <subcellularLocation>
        <location evidence="1">Membrane</location>
        <topology evidence="1">Multi-pass membrane protein</topology>
    </subcellularLocation>
</comment>
<feature type="transmembrane region" description="Helical" evidence="6">
    <location>
        <begin position="14"/>
        <end position="36"/>
    </location>
</feature>
<dbReference type="EMBL" id="NTFI01000002">
    <property type="protein sequence ID" value="PHQ25928.1"/>
    <property type="molecule type" value="Genomic_DNA"/>
</dbReference>
<dbReference type="InterPro" id="IPR051401">
    <property type="entry name" value="GtrA_CellWall_Glycosyl"/>
</dbReference>
<evidence type="ECO:0000256" key="1">
    <source>
        <dbReference type="ARBA" id="ARBA00004141"/>
    </source>
</evidence>
<dbReference type="PANTHER" id="PTHR38459:SF1">
    <property type="entry name" value="PROPHAGE BACTOPRENOL-LINKED GLUCOSE TRANSLOCASE HOMOLOG"/>
    <property type="match status" value="1"/>
</dbReference>
<feature type="transmembrane region" description="Helical" evidence="6">
    <location>
        <begin position="80"/>
        <end position="99"/>
    </location>
</feature>
<evidence type="ECO:0000256" key="6">
    <source>
        <dbReference type="SAM" id="Phobius"/>
    </source>
</evidence>
<accession>A0A2G1VGL9</accession>
<protein>
    <submittedName>
        <fullName evidence="8">Polysaccharide synthesis protein GtrA</fullName>
    </submittedName>
</protein>
<dbReference type="PANTHER" id="PTHR38459">
    <property type="entry name" value="PROPHAGE BACTOPRENOL-LINKED GLUCOSE TRANSLOCASE HOMOLOG"/>
    <property type="match status" value="1"/>
</dbReference>
<dbReference type="GO" id="GO:0000271">
    <property type="term" value="P:polysaccharide biosynthetic process"/>
    <property type="evidence" value="ECO:0007669"/>
    <property type="project" value="InterPro"/>
</dbReference>
<dbReference type="InterPro" id="IPR007267">
    <property type="entry name" value="GtrA_DPMS_TM"/>
</dbReference>
<dbReference type="Proteomes" id="UP000229044">
    <property type="component" value="Unassembled WGS sequence"/>
</dbReference>
<name>A0A2G1VGL9_9GAMM</name>
<keyword evidence="9" id="KW-1185">Reference proteome</keyword>
<feature type="domain" description="GtrA/DPMS transmembrane" evidence="7">
    <location>
        <begin position="16"/>
        <end position="128"/>
    </location>
</feature>
<gene>
    <name evidence="8" type="ORF">CLH62_10045</name>
</gene>
<keyword evidence="3 6" id="KW-0812">Transmembrane</keyword>
<keyword evidence="5 6" id="KW-0472">Membrane</keyword>
<sequence length="137" mass="14779">MRSAVIQPARWKRLLRFLTGGGFATLMHWSVMFALIRTGSDAVLATATGATVGLAINYLAQYRYTFRSGLPHRVAFSRYLAGAGLGWGLNLAGFSAVYAVTGVPMASQIVATAVATLANYLLAEKFVFQEEQTNDTP</sequence>
<dbReference type="OrthoDB" id="6198004at2"/>